<gene>
    <name evidence="2" type="ORF">E2C01_000917</name>
</gene>
<evidence type="ECO:0000256" key="1">
    <source>
        <dbReference type="SAM" id="MobiDB-lite"/>
    </source>
</evidence>
<dbReference type="Proteomes" id="UP000324222">
    <property type="component" value="Unassembled WGS sequence"/>
</dbReference>
<dbReference type="EMBL" id="VSRR010000025">
    <property type="protein sequence ID" value="MPC08334.1"/>
    <property type="molecule type" value="Genomic_DNA"/>
</dbReference>
<accession>A0A5B7CHV7</accession>
<evidence type="ECO:0000313" key="2">
    <source>
        <dbReference type="EMBL" id="MPC08334.1"/>
    </source>
</evidence>
<dbReference type="AlphaFoldDB" id="A0A5B7CHV7"/>
<feature type="compositionally biased region" description="Basic and acidic residues" evidence="1">
    <location>
        <begin position="349"/>
        <end position="362"/>
    </location>
</feature>
<feature type="compositionally biased region" description="Low complexity" evidence="1">
    <location>
        <begin position="337"/>
        <end position="347"/>
    </location>
</feature>
<dbReference type="OrthoDB" id="4062651at2759"/>
<name>A0A5B7CHV7_PORTR</name>
<organism evidence="2 3">
    <name type="scientific">Portunus trituberculatus</name>
    <name type="common">Swimming crab</name>
    <name type="synonym">Neptunus trituberculatus</name>
    <dbReference type="NCBI Taxonomy" id="210409"/>
    <lineage>
        <taxon>Eukaryota</taxon>
        <taxon>Metazoa</taxon>
        <taxon>Ecdysozoa</taxon>
        <taxon>Arthropoda</taxon>
        <taxon>Crustacea</taxon>
        <taxon>Multicrustacea</taxon>
        <taxon>Malacostraca</taxon>
        <taxon>Eumalacostraca</taxon>
        <taxon>Eucarida</taxon>
        <taxon>Decapoda</taxon>
        <taxon>Pleocyemata</taxon>
        <taxon>Brachyura</taxon>
        <taxon>Eubrachyura</taxon>
        <taxon>Portunoidea</taxon>
        <taxon>Portunidae</taxon>
        <taxon>Portuninae</taxon>
        <taxon>Portunus</taxon>
    </lineage>
</organism>
<proteinExistence type="predicted"/>
<protein>
    <submittedName>
        <fullName evidence="2">Uncharacterized protein</fullName>
    </submittedName>
</protein>
<feature type="compositionally biased region" description="Polar residues" evidence="1">
    <location>
        <begin position="314"/>
        <end position="336"/>
    </location>
</feature>
<comment type="caution">
    <text evidence="2">The sequence shown here is derived from an EMBL/GenBank/DDBJ whole genome shotgun (WGS) entry which is preliminary data.</text>
</comment>
<feature type="compositionally biased region" description="Low complexity" evidence="1">
    <location>
        <begin position="212"/>
        <end position="221"/>
    </location>
</feature>
<keyword evidence="3" id="KW-1185">Reference proteome</keyword>
<sequence>MSVFTRSSDDWLVLCNATTTRSGQVFAGPPTGGSIDLLSLAVIRFSRSGSLRDVADARMFLESHVKYYCHSCRNFAGSQSQHVHRITFHTRINLHSPPSTHGSVRSLCRLWVAQVARQWSQCVVVMGLWGRRGGKPRLRDKVRASRSSSYSDDYRITPELTPTDTYKHGERVEAECCWQNGGCCHEQGPCCSQDERCCLPGNTHRSPRRGRSTSTGSRRSSFGGVEVVMVNDRHVDLRRTPSCTSCESCDTCRWTSSTITRIPLKNHLFTSPLLSHHDQSPSPPRGLAGRRYNKKETNGTRFEAAPNEKGSRQAGASPSRRQTARNTTTSHPSVQRSNSNTTAANAAGRDTEQKRLSRRDLQRFPQQRKQSGQNIIEFDFLLDVPAVLSLLS</sequence>
<feature type="region of interest" description="Disordered" evidence="1">
    <location>
        <begin position="273"/>
        <end position="370"/>
    </location>
</feature>
<reference evidence="2 3" key="1">
    <citation type="submission" date="2019-05" db="EMBL/GenBank/DDBJ databases">
        <title>Another draft genome of Portunus trituberculatus and its Hox gene families provides insights of decapod evolution.</title>
        <authorList>
            <person name="Jeong J.-H."/>
            <person name="Song I."/>
            <person name="Kim S."/>
            <person name="Choi T."/>
            <person name="Kim D."/>
            <person name="Ryu S."/>
            <person name="Kim W."/>
        </authorList>
    </citation>
    <scope>NUCLEOTIDE SEQUENCE [LARGE SCALE GENOMIC DNA]</scope>
    <source>
        <tissue evidence="2">Muscle</tissue>
    </source>
</reference>
<feature type="region of interest" description="Disordered" evidence="1">
    <location>
        <begin position="202"/>
        <end position="225"/>
    </location>
</feature>
<evidence type="ECO:0000313" key="3">
    <source>
        <dbReference type="Proteomes" id="UP000324222"/>
    </source>
</evidence>